<keyword evidence="3" id="KW-1185">Reference proteome</keyword>
<sequence length="77" mass="8078">ANPSPVFGFRPSPQLLLLGVVDTIVVKFVVVAKVVDVAVAKQTALGSSKLVFLLAAPFSSVFTSTFLHLLNLIPSSP</sequence>
<name>A0A7J8RBP4_GOSDV</name>
<keyword evidence="1" id="KW-1133">Transmembrane helix</keyword>
<reference evidence="2 3" key="1">
    <citation type="journal article" date="2019" name="Genome Biol. Evol.">
        <title>Insights into the evolution of the New World diploid cottons (Gossypium, subgenus Houzingenia) based on genome sequencing.</title>
        <authorList>
            <person name="Grover C.E."/>
            <person name="Arick M.A. 2nd"/>
            <person name="Thrash A."/>
            <person name="Conover J.L."/>
            <person name="Sanders W.S."/>
            <person name="Peterson D.G."/>
            <person name="Frelichowski J.E."/>
            <person name="Scheffler J.A."/>
            <person name="Scheffler B.E."/>
            <person name="Wendel J.F."/>
        </authorList>
    </citation>
    <scope>NUCLEOTIDE SEQUENCE [LARGE SCALE GENOMIC DNA]</scope>
    <source>
        <strain evidence="2">27</strain>
        <tissue evidence="2">Leaf</tissue>
    </source>
</reference>
<feature type="transmembrane region" description="Helical" evidence="1">
    <location>
        <begin position="51"/>
        <end position="73"/>
    </location>
</feature>
<feature type="non-terminal residue" evidence="2">
    <location>
        <position position="1"/>
    </location>
</feature>
<protein>
    <submittedName>
        <fullName evidence="2">Uncharacterized protein</fullName>
    </submittedName>
</protein>
<evidence type="ECO:0000313" key="3">
    <source>
        <dbReference type="Proteomes" id="UP000593561"/>
    </source>
</evidence>
<proteinExistence type="predicted"/>
<keyword evidence="1" id="KW-0812">Transmembrane</keyword>
<keyword evidence="1" id="KW-0472">Membrane</keyword>
<gene>
    <name evidence="2" type="ORF">Godav_011567</name>
</gene>
<evidence type="ECO:0000313" key="2">
    <source>
        <dbReference type="EMBL" id="MBA0610772.1"/>
    </source>
</evidence>
<feature type="non-terminal residue" evidence="2">
    <location>
        <position position="77"/>
    </location>
</feature>
<dbReference type="EMBL" id="JABFAC010000004">
    <property type="protein sequence ID" value="MBA0610772.1"/>
    <property type="molecule type" value="Genomic_DNA"/>
</dbReference>
<accession>A0A7J8RBP4</accession>
<dbReference type="AlphaFoldDB" id="A0A7J8RBP4"/>
<dbReference type="Proteomes" id="UP000593561">
    <property type="component" value="Unassembled WGS sequence"/>
</dbReference>
<evidence type="ECO:0000256" key="1">
    <source>
        <dbReference type="SAM" id="Phobius"/>
    </source>
</evidence>
<comment type="caution">
    <text evidence="2">The sequence shown here is derived from an EMBL/GenBank/DDBJ whole genome shotgun (WGS) entry which is preliminary data.</text>
</comment>
<feature type="transmembrane region" description="Helical" evidence="1">
    <location>
        <begin position="15"/>
        <end position="39"/>
    </location>
</feature>
<organism evidence="2 3">
    <name type="scientific">Gossypium davidsonii</name>
    <name type="common">Davidson's cotton</name>
    <name type="synonym">Gossypium klotzschianum subsp. davidsonii</name>
    <dbReference type="NCBI Taxonomy" id="34287"/>
    <lineage>
        <taxon>Eukaryota</taxon>
        <taxon>Viridiplantae</taxon>
        <taxon>Streptophyta</taxon>
        <taxon>Embryophyta</taxon>
        <taxon>Tracheophyta</taxon>
        <taxon>Spermatophyta</taxon>
        <taxon>Magnoliopsida</taxon>
        <taxon>eudicotyledons</taxon>
        <taxon>Gunneridae</taxon>
        <taxon>Pentapetalae</taxon>
        <taxon>rosids</taxon>
        <taxon>malvids</taxon>
        <taxon>Malvales</taxon>
        <taxon>Malvaceae</taxon>
        <taxon>Malvoideae</taxon>
        <taxon>Gossypium</taxon>
    </lineage>
</organism>